<dbReference type="KEGG" id="nmv:NITMOv2_0364"/>
<accession>A0A0K2G786</accession>
<name>A0A0K2G786_NITMO</name>
<sequence>MFNAEDQYTEGFFPVAIAASGFEIQCRVALEWRSFEEESHGHYREDRHYDVWHRRSVALVP</sequence>
<dbReference type="EMBL" id="CP011801">
    <property type="protein sequence ID" value="ALA56800.1"/>
    <property type="molecule type" value="Genomic_DNA"/>
</dbReference>
<dbReference type="STRING" id="42253.NITMOv2_0364"/>
<dbReference type="AlphaFoldDB" id="A0A0K2G786"/>
<dbReference type="Proteomes" id="UP000069205">
    <property type="component" value="Chromosome"/>
</dbReference>
<evidence type="ECO:0000313" key="1">
    <source>
        <dbReference type="EMBL" id="ALA56800.1"/>
    </source>
</evidence>
<protein>
    <submittedName>
        <fullName evidence="1">Uncharacterized protein</fullName>
    </submittedName>
</protein>
<evidence type="ECO:0000313" key="2">
    <source>
        <dbReference type="Proteomes" id="UP000069205"/>
    </source>
</evidence>
<organism evidence="1 2">
    <name type="scientific">Nitrospira moscoviensis</name>
    <dbReference type="NCBI Taxonomy" id="42253"/>
    <lineage>
        <taxon>Bacteria</taxon>
        <taxon>Pseudomonadati</taxon>
        <taxon>Nitrospirota</taxon>
        <taxon>Nitrospiria</taxon>
        <taxon>Nitrospirales</taxon>
        <taxon>Nitrospiraceae</taxon>
        <taxon>Nitrospira</taxon>
    </lineage>
</organism>
<gene>
    <name evidence="1" type="ORF">NITMOv2_0364</name>
</gene>
<keyword evidence="2" id="KW-1185">Reference proteome</keyword>
<reference evidence="1 2" key="1">
    <citation type="journal article" date="2015" name="Proc. Natl. Acad. Sci. U.S.A.">
        <title>Expanded metabolic versatility of ubiquitous nitrite-oxidizing bacteria from the genus Nitrospira.</title>
        <authorList>
            <person name="Koch H."/>
            <person name="Lucker S."/>
            <person name="Albertsen M."/>
            <person name="Kitzinger K."/>
            <person name="Herbold C."/>
            <person name="Spieck E."/>
            <person name="Nielsen P.H."/>
            <person name="Wagner M."/>
            <person name="Daims H."/>
        </authorList>
    </citation>
    <scope>NUCLEOTIDE SEQUENCE [LARGE SCALE GENOMIC DNA]</scope>
    <source>
        <strain evidence="1 2">NSP M-1</strain>
    </source>
</reference>
<proteinExistence type="predicted"/>